<dbReference type="HAMAP" id="MF_00671">
    <property type="entry name" value="TolB"/>
    <property type="match status" value="1"/>
</dbReference>
<evidence type="ECO:0000256" key="4">
    <source>
        <dbReference type="ARBA" id="ARBA00022764"/>
    </source>
</evidence>
<reference evidence="7 8" key="1">
    <citation type="submission" date="2024-07" db="EMBL/GenBank/DDBJ databases">
        <title>Uliginosibacterium paludis KCTC:42655.</title>
        <authorList>
            <person name="Kim M.K."/>
        </authorList>
    </citation>
    <scope>NUCLEOTIDE SEQUENCE [LARGE SCALE GENOMIC DNA]</scope>
    <source>
        <strain evidence="7 8">KCTC 42655</strain>
    </source>
</reference>
<dbReference type="PANTHER" id="PTHR36842:SF1">
    <property type="entry name" value="PROTEIN TOLB"/>
    <property type="match status" value="1"/>
</dbReference>
<comment type="subunit">
    <text evidence="5">The Tol-Pal system is composed of five core proteins: the inner membrane proteins TolA, TolQ and TolR, the periplasmic protein TolB and the outer membrane protein Pal. They form a network linking the inner and outer membranes and the peptidoglycan layer.</text>
</comment>
<feature type="domain" description="TolB N-terminal" evidence="6">
    <location>
        <begin position="27"/>
        <end position="128"/>
    </location>
</feature>
<evidence type="ECO:0000313" key="8">
    <source>
        <dbReference type="Proteomes" id="UP001548590"/>
    </source>
</evidence>
<organism evidence="7 8">
    <name type="scientific">Uliginosibacterium paludis</name>
    <dbReference type="NCBI Taxonomy" id="1615952"/>
    <lineage>
        <taxon>Bacteria</taxon>
        <taxon>Pseudomonadati</taxon>
        <taxon>Pseudomonadota</taxon>
        <taxon>Betaproteobacteria</taxon>
        <taxon>Rhodocyclales</taxon>
        <taxon>Zoogloeaceae</taxon>
        <taxon>Uliginosibacterium</taxon>
    </lineage>
</organism>
<evidence type="ECO:0000256" key="1">
    <source>
        <dbReference type="ARBA" id="ARBA00004418"/>
    </source>
</evidence>
<dbReference type="InterPro" id="IPR011042">
    <property type="entry name" value="6-blade_b-propeller_TolB-like"/>
</dbReference>
<keyword evidence="4 5" id="KW-0574">Periplasm</keyword>
<dbReference type="NCBIfam" id="TIGR02800">
    <property type="entry name" value="propeller_TolB"/>
    <property type="match status" value="1"/>
</dbReference>
<protein>
    <recommendedName>
        <fullName evidence="5">Tol-Pal system protein TolB</fullName>
    </recommendedName>
</protein>
<dbReference type="EMBL" id="JBEWLZ010000003">
    <property type="protein sequence ID" value="MET1489400.1"/>
    <property type="molecule type" value="Genomic_DNA"/>
</dbReference>
<dbReference type="InterPro" id="IPR011659">
    <property type="entry name" value="WD40"/>
</dbReference>
<proteinExistence type="inferred from homology"/>
<dbReference type="InterPro" id="IPR007195">
    <property type="entry name" value="TolB_N"/>
</dbReference>
<comment type="similarity">
    <text evidence="2 5">Belongs to the TolB family.</text>
</comment>
<evidence type="ECO:0000259" key="6">
    <source>
        <dbReference type="Pfam" id="PF04052"/>
    </source>
</evidence>
<dbReference type="PANTHER" id="PTHR36842">
    <property type="entry name" value="PROTEIN TOLB HOMOLOG"/>
    <property type="match status" value="1"/>
</dbReference>
<dbReference type="PROSITE" id="PS51257">
    <property type="entry name" value="PROKAR_LIPOPROTEIN"/>
    <property type="match status" value="1"/>
</dbReference>
<keyword evidence="3 5" id="KW-0732">Signal</keyword>
<evidence type="ECO:0000256" key="5">
    <source>
        <dbReference type="HAMAP-Rule" id="MF_00671"/>
    </source>
</evidence>
<dbReference type="InterPro" id="IPR014167">
    <property type="entry name" value="Tol-Pal_TolB"/>
</dbReference>
<dbReference type="Gene3D" id="3.40.50.10070">
    <property type="entry name" value="TolB, N-terminal domain"/>
    <property type="match status" value="1"/>
</dbReference>
<evidence type="ECO:0000256" key="2">
    <source>
        <dbReference type="ARBA" id="ARBA00009820"/>
    </source>
</evidence>
<keyword evidence="5" id="KW-0132">Cell division</keyword>
<dbReference type="RefSeq" id="WP_345926064.1">
    <property type="nucleotide sequence ID" value="NZ_JBDIVF010000002.1"/>
</dbReference>
<feature type="chain" id="PRO_5044945645" description="Tol-Pal system protein TolB" evidence="5">
    <location>
        <begin position="26"/>
        <end position="428"/>
    </location>
</feature>
<evidence type="ECO:0000256" key="3">
    <source>
        <dbReference type="ARBA" id="ARBA00022729"/>
    </source>
</evidence>
<dbReference type="Pfam" id="PF04052">
    <property type="entry name" value="TolB_N"/>
    <property type="match status" value="1"/>
</dbReference>
<gene>
    <name evidence="5 7" type="primary">tolB</name>
    <name evidence="7" type="ORF">ABVT11_06145</name>
</gene>
<dbReference type="Gene3D" id="2.120.10.30">
    <property type="entry name" value="TolB, C-terminal domain"/>
    <property type="match status" value="1"/>
</dbReference>
<sequence length="428" mass="46492" precursor="true">MKVFRHAFALLAALSCLLLGLPASAQLNVEIYGAGADRIPITIADFGDESAMQGDDKLTGIIRKDLELSGMFRMISQGTLPAVEGTVPDYAAWRGQGADALVVGSLSRNPNGMVDVRFRLYDVTRTSELLSLKLSVAANQKRALAHHIANKIYEKLVGQPGIFATRIAYVEKVGNRYQLLVADFDGENAVPALLSAEPIMSPTWSPDGKQIAYVSFEKKKPIVYVATLATGRRITLANYKGSNSAPAWSPDGRRLALTLTKDGLSQIYIVNADGSGLRRLTSSNGIDTEPRWSPDGSSIYFTSDRGGSPQIYRASVDNGNAQRLSFAGAYNVTPRISPDGKTLVYVSRNNGRFQITMMDLASQQTQVLTDSDRDESPSFAPDGRTILYATEVGGRGVLSVVSTDGRTRYRLNNRAGDVREPTWGPFEK</sequence>
<dbReference type="SUPFAM" id="SSF52964">
    <property type="entry name" value="TolB, N-terminal domain"/>
    <property type="match status" value="1"/>
</dbReference>
<name>A0ABV2CNA9_9RHOO</name>
<accession>A0ABV2CNA9</accession>
<keyword evidence="5" id="KW-0131">Cell cycle</keyword>
<dbReference type="Pfam" id="PF07676">
    <property type="entry name" value="PD40"/>
    <property type="match status" value="5"/>
</dbReference>
<dbReference type="SUPFAM" id="SSF69304">
    <property type="entry name" value="Tricorn protease N-terminal domain"/>
    <property type="match status" value="1"/>
</dbReference>
<comment type="function">
    <text evidence="5">Part of the Tol-Pal system, which plays a role in outer membrane invagination during cell division and is important for maintaining outer membrane integrity.</text>
</comment>
<evidence type="ECO:0000313" key="7">
    <source>
        <dbReference type="EMBL" id="MET1489400.1"/>
    </source>
</evidence>
<comment type="subcellular location">
    <subcellularLocation>
        <location evidence="1 5">Periplasm</location>
    </subcellularLocation>
</comment>
<dbReference type="Proteomes" id="UP001548590">
    <property type="component" value="Unassembled WGS sequence"/>
</dbReference>
<comment type="caution">
    <text evidence="7">The sequence shown here is derived from an EMBL/GenBank/DDBJ whole genome shotgun (WGS) entry which is preliminary data.</text>
</comment>
<keyword evidence="8" id="KW-1185">Reference proteome</keyword>
<feature type="signal peptide" evidence="5">
    <location>
        <begin position="1"/>
        <end position="25"/>
    </location>
</feature>